<protein>
    <submittedName>
        <fullName evidence="3">Pseudouridine synthase</fullName>
    </submittedName>
</protein>
<evidence type="ECO:0000259" key="2">
    <source>
        <dbReference type="Pfam" id="PF00849"/>
    </source>
</evidence>
<dbReference type="InterPro" id="IPR020103">
    <property type="entry name" value="PsdUridine_synth_cat_dom_sf"/>
</dbReference>
<dbReference type="PANTHER" id="PTHR21600:SF87">
    <property type="entry name" value="RNA PSEUDOURIDYLATE SYNTHASE DOMAIN-CONTAINING PROTEIN 1"/>
    <property type="match status" value="1"/>
</dbReference>
<sequence length="231" mass="25930">MYQIVEQHPDFIVINKSPNVHFHSQDGSAGVVAQVEADLGIKLFSVHRLDTPTSGLLILAKSAQAAAEFTALFTDHRIQKYYVAIAQGKPKKKQGWVIGDMSKSRRSMYKLLRSKENPAITQFFSYSLEHGLRLYLLKPLSGKTHQLRVALASIGVPIIGDTLYGAEQSDRCYLHAMALDFYYKGQHYHINQFPVSGEIFSNEKVIKQLQGDWKTPAALDWPKAKTKPSAI</sequence>
<accession>A0ABM6JPN0</accession>
<reference evidence="3 4" key="1">
    <citation type="submission" date="2017-03" db="EMBL/GenBank/DDBJ databases">
        <title>Genome sequencing of Shewanella japonica KCTC 22435.</title>
        <authorList>
            <person name="Kim K.M."/>
        </authorList>
    </citation>
    <scope>NUCLEOTIDE SEQUENCE [LARGE SCALE GENOMIC DNA]</scope>
    <source>
        <strain evidence="3 4">KCTC 22435</strain>
    </source>
</reference>
<name>A0ABM6JPN0_9GAMM</name>
<dbReference type="CDD" id="cd02869">
    <property type="entry name" value="PseudoU_synth_RluA_like"/>
    <property type="match status" value="1"/>
</dbReference>
<evidence type="ECO:0000313" key="4">
    <source>
        <dbReference type="Proteomes" id="UP000191820"/>
    </source>
</evidence>
<evidence type="ECO:0000313" key="3">
    <source>
        <dbReference type="EMBL" id="ARD24277.1"/>
    </source>
</evidence>
<proteinExistence type="inferred from homology"/>
<dbReference type="RefSeq" id="WP_080917195.1">
    <property type="nucleotide sequence ID" value="NZ_CP020472.1"/>
</dbReference>
<evidence type="ECO:0000256" key="1">
    <source>
        <dbReference type="ARBA" id="ARBA00010876"/>
    </source>
</evidence>
<dbReference type="InterPro" id="IPR006508">
    <property type="entry name" value="PsdUridine_synth_RluA-like"/>
</dbReference>
<dbReference type="PROSITE" id="PS01129">
    <property type="entry name" value="PSI_RLU"/>
    <property type="match status" value="1"/>
</dbReference>
<dbReference type="InterPro" id="IPR006145">
    <property type="entry name" value="PsdUridine_synth_RsuA/RluA"/>
</dbReference>
<comment type="similarity">
    <text evidence="1">Belongs to the pseudouridine synthase RluA family.</text>
</comment>
<dbReference type="SUPFAM" id="SSF55120">
    <property type="entry name" value="Pseudouridine synthase"/>
    <property type="match status" value="1"/>
</dbReference>
<dbReference type="Proteomes" id="UP000191820">
    <property type="component" value="Chromosome"/>
</dbReference>
<dbReference type="NCBIfam" id="TIGR01621">
    <property type="entry name" value="RluA-like"/>
    <property type="match status" value="1"/>
</dbReference>
<keyword evidence="4" id="KW-1185">Reference proteome</keyword>
<dbReference type="EMBL" id="CP020472">
    <property type="protein sequence ID" value="ARD24277.1"/>
    <property type="molecule type" value="Genomic_DNA"/>
</dbReference>
<dbReference type="Gene3D" id="3.30.2350.10">
    <property type="entry name" value="Pseudouridine synthase"/>
    <property type="match status" value="1"/>
</dbReference>
<organism evidence="3 4">
    <name type="scientific">Shewanella japonica</name>
    <dbReference type="NCBI Taxonomy" id="93973"/>
    <lineage>
        <taxon>Bacteria</taxon>
        <taxon>Pseudomonadati</taxon>
        <taxon>Pseudomonadota</taxon>
        <taxon>Gammaproteobacteria</taxon>
        <taxon>Alteromonadales</taxon>
        <taxon>Shewanellaceae</taxon>
        <taxon>Shewanella</taxon>
    </lineage>
</organism>
<dbReference type="Pfam" id="PF00849">
    <property type="entry name" value="PseudoU_synth_2"/>
    <property type="match status" value="1"/>
</dbReference>
<dbReference type="PANTHER" id="PTHR21600">
    <property type="entry name" value="MITOCHONDRIAL RNA PSEUDOURIDINE SYNTHASE"/>
    <property type="match status" value="1"/>
</dbReference>
<gene>
    <name evidence="3" type="ORF">SJ2017_4049</name>
</gene>
<feature type="domain" description="Pseudouridine synthase RsuA/RluA-like" evidence="2">
    <location>
        <begin position="10"/>
        <end position="153"/>
    </location>
</feature>
<dbReference type="InterPro" id="IPR050188">
    <property type="entry name" value="RluA_PseudoU_synthase"/>
</dbReference>
<dbReference type="InterPro" id="IPR006224">
    <property type="entry name" value="PsdUridine_synth_RluA-like_CS"/>
</dbReference>